<dbReference type="OrthoDB" id="9808602at2"/>
<evidence type="ECO:0000256" key="1">
    <source>
        <dbReference type="ARBA" id="ARBA00004141"/>
    </source>
</evidence>
<dbReference type="EMBL" id="PUGF01000032">
    <property type="protein sequence ID" value="PRC90950.1"/>
    <property type="molecule type" value="Genomic_DNA"/>
</dbReference>
<feature type="transmembrane region" description="Helical" evidence="7">
    <location>
        <begin position="280"/>
        <end position="303"/>
    </location>
</feature>
<comment type="subcellular location">
    <subcellularLocation>
        <location evidence="1">Membrane</location>
        <topology evidence="1">Multi-pass membrane protein</topology>
    </subcellularLocation>
</comment>
<dbReference type="InterPro" id="IPR017475">
    <property type="entry name" value="EPS_sugar_tfrase"/>
</dbReference>
<proteinExistence type="inferred from homology"/>
<evidence type="ECO:0000313" key="9">
    <source>
        <dbReference type="EMBL" id="PRC90950.1"/>
    </source>
</evidence>
<dbReference type="InterPro" id="IPR017464">
    <property type="entry name" value="Sugar_tfrase_EpsB_2"/>
</dbReference>
<protein>
    <submittedName>
        <fullName evidence="9">Sugar transferase, PEP-CTERM system associated</fullName>
    </submittedName>
</protein>
<dbReference type="Proteomes" id="UP000237839">
    <property type="component" value="Unassembled WGS sequence"/>
</dbReference>
<reference evidence="9 10" key="1">
    <citation type="submission" date="2018-02" db="EMBL/GenBank/DDBJ databases">
        <title>Solimicrobium silvestre gen. nov., sp. nov., isolated from alpine forest soil.</title>
        <authorList>
            <person name="Margesin R."/>
            <person name="Albuquerque L."/>
            <person name="Zhang D.-C."/>
            <person name="Froufe H.J.C."/>
            <person name="Severino R."/>
            <person name="Roxo I."/>
            <person name="Egas C."/>
            <person name="Da Costa M.S."/>
        </authorList>
    </citation>
    <scope>NUCLEOTIDE SEQUENCE [LARGE SCALE GENOMIC DNA]</scope>
    <source>
        <strain evidence="9 10">S20-91</strain>
    </source>
</reference>
<dbReference type="PANTHER" id="PTHR30576:SF0">
    <property type="entry name" value="UNDECAPRENYL-PHOSPHATE N-ACETYLGALACTOSAMINYL 1-PHOSPHATE TRANSFERASE-RELATED"/>
    <property type="match status" value="1"/>
</dbReference>
<keyword evidence="4 7" id="KW-0812">Transmembrane</keyword>
<keyword evidence="3 9" id="KW-0808">Transferase</keyword>
<dbReference type="InterPro" id="IPR003362">
    <property type="entry name" value="Bact_transf"/>
</dbReference>
<feature type="transmembrane region" description="Helical" evidence="7">
    <location>
        <begin position="12"/>
        <end position="36"/>
    </location>
</feature>
<evidence type="ECO:0000256" key="2">
    <source>
        <dbReference type="ARBA" id="ARBA00006464"/>
    </source>
</evidence>
<sequence>MRIANHHVPQITAFLLCVEFLEAFASTYLGAMLRFLDSNYHYSPHREFFFISGIAFAVATAFSMSAFGLYRISYRKGIRNTLLRLIPSFALSFSLITLLFYLLPDLYIGRGILGLVVLIAASMIIGTRALIFKFSEVGLLKSRIAFLGCGKLANECRTLALNNTSYHHYELVGFIPTEGEECLVPVNELLTNNSDLTTVLKQHNVHEIVVSVMNRRGVQFPLQELLDCKLHGIKVIESTAFIEREACQIRVESLHPGWLIFGEGFNQSFLRKFGKQTFDLIISALIFVITSPIMLLTSIFIYLEDRGPIFFRQERVGKNNSTYMVLKFRSMRSDAEKNGVPQWACNNDPRVTRVGNIIRKLRIDELPQIINVLYGDMSFVGPRPERPYFVDQLCTEVPFYNLRHSIKPGITGMAQVRYAYGASVEDSLQKLQYDLYYVKNNSLFLDALILIDTVQVVLFGKGR</sequence>
<feature type="domain" description="Bacterial sugar transferase" evidence="8">
    <location>
        <begin position="275"/>
        <end position="458"/>
    </location>
</feature>
<dbReference type="Pfam" id="PF02397">
    <property type="entry name" value="Bac_transf"/>
    <property type="match status" value="1"/>
</dbReference>
<feature type="transmembrane region" description="Helical" evidence="7">
    <location>
        <begin position="82"/>
        <end position="102"/>
    </location>
</feature>
<keyword evidence="5 7" id="KW-1133">Transmembrane helix</keyword>
<dbReference type="NCBIfam" id="TIGR03025">
    <property type="entry name" value="EPS_sugtrans"/>
    <property type="match status" value="1"/>
</dbReference>
<gene>
    <name evidence="9" type="ORF">S2091_4351</name>
</gene>
<evidence type="ECO:0000256" key="6">
    <source>
        <dbReference type="ARBA" id="ARBA00023136"/>
    </source>
</evidence>
<accession>A0A2S9GTA8</accession>
<dbReference type="RefSeq" id="WP_105534080.1">
    <property type="nucleotide sequence ID" value="NZ_PUGF01000032.1"/>
</dbReference>
<evidence type="ECO:0000256" key="4">
    <source>
        <dbReference type="ARBA" id="ARBA00022692"/>
    </source>
</evidence>
<organism evidence="9 10">
    <name type="scientific">Solimicrobium silvestre</name>
    <dbReference type="NCBI Taxonomy" id="2099400"/>
    <lineage>
        <taxon>Bacteria</taxon>
        <taxon>Pseudomonadati</taxon>
        <taxon>Pseudomonadota</taxon>
        <taxon>Betaproteobacteria</taxon>
        <taxon>Burkholderiales</taxon>
        <taxon>Oxalobacteraceae</taxon>
        <taxon>Solimicrobium</taxon>
    </lineage>
</organism>
<evidence type="ECO:0000313" key="10">
    <source>
        <dbReference type="Proteomes" id="UP000237839"/>
    </source>
</evidence>
<keyword evidence="10" id="KW-1185">Reference proteome</keyword>
<dbReference type="AlphaFoldDB" id="A0A2S9GTA8"/>
<comment type="similarity">
    <text evidence="2">Belongs to the bacterial sugar transferase family.</text>
</comment>
<dbReference type="GO" id="GO:0016020">
    <property type="term" value="C:membrane"/>
    <property type="evidence" value="ECO:0007669"/>
    <property type="project" value="UniProtKB-SubCell"/>
</dbReference>
<dbReference type="PANTHER" id="PTHR30576">
    <property type="entry name" value="COLANIC BIOSYNTHESIS UDP-GLUCOSE LIPID CARRIER TRANSFERASE"/>
    <property type="match status" value="1"/>
</dbReference>
<evidence type="ECO:0000256" key="7">
    <source>
        <dbReference type="SAM" id="Phobius"/>
    </source>
</evidence>
<name>A0A2S9GTA8_9BURK</name>
<dbReference type="GO" id="GO:0016780">
    <property type="term" value="F:phosphotransferase activity, for other substituted phosphate groups"/>
    <property type="evidence" value="ECO:0007669"/>
    <property type="project" value="TreeGrafter"/>
</dbReference>
<evidence type="ECO:0000259" key="8">
    <source>
        <dbReference type="Pfam" id="PF02397"/>
    </source>
</evidence>
<feature type="transmembrane region" description="Helical" evidence="7">
    <location>
        <begin position="48"/>
        <end position="70"/>
    </location>
</feature>
<evidence type="ECO:0000256" key="3">
    <source>
        <dbReference type="ARBA" id="ARBA00022679"/>
    </source>
</evidence>
<comment type="caution">
    <text evidence="9">The sequence shown here is derived from an EMBL/GenBank/DDBJ whole genome shotgun (WGS) entry which is preliminary data.</text>
</comment>
<feature type="transmembrane region" description="Helical" evidence="7">
    <location>
        <begin position="108"/>
        <end position="131"/>
    </location>
</feature>
<dbReference type="NCBIfam" id="TIGR03013">
    <property type="entry name" value="EpsB_2"/>
    <property type="match status" value="1"/>
</dbReference>
<keyword evidence="6 7" id="KW-0472">Membrane</keyword>
<evidence type="ECO:0000256" key="5">
    <source>
        <dbReference type="ARBA" id="ARBA00022989"/>
    </source>
</evidence>